<dbReference type="RefSeq" id="WP_283370154.1">
    <property type="nucleotide sequence ID" value="NZ_JASHID010000007.1"/>
</dbReference>
<dbReference type="EMBL" id="JASHID010000007">
    <property type="protein sequence ID" value="MDI9865098.1"/>
    <property type="molecule type" value="Genomic_DNA"/>
</dbReference>
<accession>A0ABT6YNB8</accession>
<comment type="caution">
    <text evidence="1">The sequence shown here is derived from an EMBL/GenBank/DDBJ whole genome shotgun (WGS) entry which is preliminary data.</text>
</comment>
<evidence type="ECO:0000313" key="1">
    <source>
        <dbReference type="EMBL" id="MDI9865098.1"/>
    </source>
</evidence>
<proteinExistence type="predicted"/>
<sequence length="97" mass="11534">MDEELINYVYKHLSESFDSYDPLNESMFNNFKEYFEKILSSGIQIDKKEKLVMIRLLDEFNLRLEILESLKNNQSEDDLTQIAERLGNKFMSSVIDE</sequence>
<name>A0ABT6YNB8_9BACT</name>
<gene>
    <name evidence="1" type="ORF">QM480_12230</name>
</gene>
<organism evidence="1 2">
    <name type="scientific">Flectobacillus longus</name>
    <dbReference type="NCBI Taxonomy" id="2984207"/>
    <lineage>
        <taxon>Bacteria</taxon>
        <taxon>Pseudomonadati</taxon>
        <taxon>Bacteroidota</taxon>
        <taxon>Cytophagia</taxon>
        <taxon>Cytophagales</taxon>
        <taxon>Flectobacillaceae</taxon>
        <taxon>Flectobacillus</taxon>
    </lineage>
</organism>
<evidence type="ECO:0000313" key="2">
    <source>
        <dbReference type="Proteomes" id="UP001236569"/>
    </source>
</evidence>
<keyword evidence="2" id="KW-1185">Reference proteome</keyword>
<reference evidence="1 2" key="1">
    <citation type="submission" date="2023-05" db="EMBL/GenBank/DDBJ databases">
        <title>Novel species of genus Flectobacillus isolated from stream in China.</title>
        <authorList>
            <person name="Lu H."/>
        </authorList>
    </citation>
    <scope>NUCLEOTIDE SEQUENCE [LARGE SCALE GENOMIC DNA]</scope>
    <source>
        <strain evidence="1 2">DC10W</strain>
    </source>
</reference>
<protein>
    <submittedName>
        <fullName evidence="1">Uncharacterized protein</fullName>
    </submittedName>
</protein>
<dbReference type="Proteomes" id="UP001236569">
    <property type="component" value="Unassembled WGS sequence"/>
</dbReference>